<organism evidence="1 2">
    <name type="scientific">Phlebia brevispora</name>
    <dbReference type="NCBI Taxonomy" id="194682"/>
    <lineage>
        <taxon>Eukaryota</taxon>
        <taxon>Fungi</taxon>
        <taxon>Dikarya</taxon>
        <taxon>Basidiomycota</taxon>
        <taxon>Agaricomycotina</taxon>
        <taxon>Agaricomycetes</taxon>
        <taxon>Polyporales</taxon>
        <taxon>Meruliaceae</taxon>
        <taxon>Phlebia</taxon>
    </lineage>
</organism>
<evidence type="ECO:0000313" key="1">
    <source>
        <dbReference type="EMBL" id="KAJ3520322.1"/>
    </source>
</evidence>
<accession>A0ACC1RJU1</accession>
<keyword evidence="2" id="KW-1185">Reference proteome</keyword>
<dbReference type="Proteomes" id="UP001148662">
    <property type="component" value="Unassembled WGS sequence"/>
</dbReference>
<name>A0ACC1RJU1_9APHY</name>
<gene>
    <name evidence="1" type="ORF">NM688_g9180</name>
</gene>
<sequence>MLIDFLSATRPNRTVPGASRGSASASGLKAFLRGKSLQRKKESAASESPVYDTRPSTACSSVSDMSTPPTRNHTPPKQEPLDIGLPPMVSRRHSDQLIQVPIAVKVDDAARLHQLPPGRPNGYPVQANTHTPMISGPGLLDASSQYPSHGSYHDNQVSTHHYASGHSLALPRLPQHPSSQSQRFEPSAQWNTPQMLQAVDPIQPYIHHYCDNSLSLLMALPSENPVLAANLQLVLSRAPNSDLSIEALRNALLGIAATHQSYLLSRGGDSLQAEETMSMANAFRSESKRLLSKSFTTSEGMQSDASLAASVANSLLDILSGGYDWAVNLNIAKTVISRRGGPAVLLARSAKSKTGMITGVTRARLFVEIVSIYDIFGCLATGQIPTLLSPQMHSWWLESANAEDTQSHVEKYFGISRTFIPLFVKVVDLLSRAYAYQISDGRWEGQQKIIENAQTLYRELDEWTDPRDLPPRINAGNHIYRRTAQIALLREVLRLPFDNDLVQSHVDTVLSLCLDCGKQSLSVDLNWPVIIAGSQVVGANRARVLEIFEHFRVQCCYEIETTQHIVSQVRLGDSVVHANLHNGSLIHAVAIAQVWQRLDSNQPGADWRAVMQDLDLNVLLL</sequence>
<dbReference type="EMBL" id="JANHOG010002751">
    <property type="protein sequence ID" value="KAJ3520322.1"/>
    <property type="molecule type" value="Genomic_DNA"/>
</dbReference>
<evidence type="ECO:0000313" key="2">
    <source>
        <dbReference type="Proteomes" id="UP001148662"/>
    </source>
</evidence>
<comment type="caution">
    <text evidence="1">The sequence shown here is derived from an EMBL/GenBank/DDBJ whole genome shotgun (WGS) entry which is preliminary data.</text>
</comment>
<proteinExistence type="predicted"/>
<protein>
    <submittedName>
        <fullName evidence="1">Uncharacterized protein</fullName>
    </submittedName>
</protein>
<reference evidence="1" key="1">
    <citation type="submission" date="2022-07" db="EMBL/GenBank/DDBJ databases">
        <title>Genome Sequence of Phlebia brevispora.</title>
        <authorList>
            <person name="Buettner E."/>
        </authorList>
    </citation>
    <scope>NUCLEOTIDE SEQUENCE</scope>
    <source>
        <strain evidence="1">MPL23</strain>
    </source>
</reference>